<keyword evidence="4" id="KW-1185">Reference proteome</keyword>
<dbReference type="EMBL" id="BLAH01000117">
    <property type="protein sequence ID" value="GES39445.1"/>
    <property type="molecule type" value="Genomic_DNA"/>
</dbReference>
<dbReference type="InterPro" id="IPR050570">
    <property type="entry name" value="Cell_wall_metabolism_enzyme"/>
</dbReference>
<dbReference type="PANTHER" id="PTHR21666:SF285">
    <property type="entry name" value="M23 FAMILY METALLOPEPTIDASE"/>
    <property type="match status" value="1"/>
</dbReference>
<organism evidence="3 4">
    <name type="scientific">Rhodococcus aetherivorans</name>
    <dbReference type="NCBI Taxonomy" id="191292"/>
    <lineage>
        <taxon>Bacteria</taxon>
        <taxon>Bacillati</taxon>
        <taxon>Actinomycetota</taxon>
        <taxon>Actinomycetes</taxon>
        <taxon>Mycobacteriales</taxon>
        <taxon>Nocardiaceae</taxon>
        <taxon>Rhodococcus</taxon>
    </lineage>
</organism>
<evidence type="ECO:0000313" key="3">
    <source>
        <dbReference type="EMBL" id="GES39445.1"/>
    </source>
</evidence>
<dbReference type="CDD" id="cd12797">
    <property type="entry name" value="M23_peptidase"/>
    <property type="match status" value="1"/>
</dbReference>
<feature type="region of interest" description="Disordered" evidence="1">
    <location>
        <begin position="112"/>
        <end position="131"/>
    </location>
</feature>
<evidence type="ECO:0000259" key="2">
    <source>
        <dbReference type="Pfam" id="PF01551"/>
    </source>
</evidence>
<feature type="compositionally biased region" description="Low complexity" evidence="1">
    <location>
        <begin position="116"/>
        <end position="130"/>
    </location>
</feature>
<sequence>MDFGWPGGSANKPVYAVQAGTVVAVGWDPEGFGHYLDIDSDDAQGSNLWVYGHIVPEVRRGQKVDAGQRIGRVNGDRSTNGGVDPHVHVEVHRWTRQPAGPGRMDPMPFLKNANYPGTAPAPATTKTPAASVPSVTKGASVATAADVQNELVNTADALTLYDNMSNEYQDPRMRQWLKSVAAEMTFGEVADKTKDGGTGPTTMRGHVLRTAALARENNLLLRAVAAHLQLDVNQILGS</sequence>
<dbReference type="PANTHER" id="PTHR21666">
    <property type="entry name" value="PEPTIDASE-RELATED"/>
    <property type="match status" value="1"/>
</dbReference>
<evidence type="ECO:0000313" key="4">
    <source>
        <dbReference type="Proteomes" id="UP000325466"/>
    </source>
</evidence>
<accession>A0ABQ0YS64</accession>
<gene>
    <name evidence="3" type="ORF">RAJCM14343_4716</name>
</gene>
<dbReference type="Gene3D" id="2.70.70.10">
    <property type="entry name" value="Glucose Permease (Domain IIA)"/>
    <property type="match status" value="1"/>
</dbReference>
<feature type="domain" description="M23ase beta-sheet core" evidence="2">
    <location>
        <begin position="9"/>
        <end position="93"/>
    </location>
</feature>
<name>A0ABQ0YS64_9NOCA</name>
<dbReference type="InterPro" id="IPR011055">
    <property type="entry name" value="Dup_hybrid_motif"/>
</dbReference>
<protein>
    <submittedName>
        <fullName evidence="3">Phage endolysin</fullName>
    </submittedName>
</protein>
<comment type="caution">
    <text evidence="3">The sequence shown here is derived from an EMBL/GenBank/DDBJ whole genome shotgun (WGS) entry which is preliminary data.</text>
</comment>
<reference evidence="3 4" key="1">
    <citation type="journal article" date="2018" name="Biodegradation">
        <title>1,4-Dioxane degradation characteristics of Rhodococcus aetherivorans JCM 14343.</title>
        <authorList>
            <person name="Inoue D."/>
            <person name="Tsunoda T."/>
            <person name="Yamamoto N."/>
            <person name="Ike M."/>
            <person name="Sei K."/>
        </authorList>
    </citation>
    <scope>NUCLEOTIDE SEQUENCE [LARGE SCALE GENOMIC DNA]</scope>
    <source>
        <strain evidence="3 4">JCM 14343</strain>
    </source>
</reference>
<dbReference type="Proteomes" id="UP000325466">
    <property type="component" value="Unassembled WGS sequence"/>
</dbReference>
<dbReference type="SUPFAM" id="SSF51261">
    <property type="entry name" value="Duplicated hybrid motif"/>
    <property type="match status" value="1"/>
</dbReference>
<proteinExistence type="predicted"/>
<dbReference type="RefSeq" id="WP_235194057.1">
    <property type="nucleotide sequence ID" value="NZ_JAALEG010000012.1"/>
</dbReference>
<dbReference type="InterPro" id="IPR016047">
    <property type="entry name" value="M23ase_b-sheet_dom"/>
</dbReference>
<dbReference type="Pfam" id="PF01551">
    <property type="entry name" value="Peptidase_M23"/>
    <property type="match status" value="1"/>
</dbReference>
<evidence type="ECO:0000256" key="1">
    <source>
        <dbReference type="SAM" id="MobiDB-lite"/>
    </source>
</evidence>